<protein>
    <submittedName>
        <fullName evidence="9">Related to Tuftelin-interacting protein 11</fullName>
    </submittedName>
</protein>
<feature type="region of interest" description="Disordered" evidence="7">
    <location>
        <begin position="1"/>
        <end position="24"/>
    </location>
</feature>
<dbReference type="Pfam" id="PF07842">
    <property type="entry name" value="GCFC"/>
    <property type="match status" value="1"/>
</dbReference>
<accession>A0AAJ5C5U7</accession>
<keyword evidence="5" id="KW-0508">mRNA splicing</keyword>
<keyword evidence="3" id="KW-0507">mRNA processing</keyword>
<dbReference type="PANTHER" id="PTHR23329:SF1">
    <property type="entry name" value="TUFTELIN-INTERACTING PROTEIN 11"/>
    <property type="match status" value="1"/>
</dbReference>
<organism evidence="9 10">
    <name type="scientific">Melanopsichium pennsylvanicum</name>
    <dbReference type="NCBI Taxonomy" id="63383"/>
    <lineage>
        <taxon>Eukaryota</taxon>
        <taxon>Fungi</taxon>
        <taxon>Dikarya</taxon>
        <taxon>Basidiomycota</taxon>
        <taxon>Ustilaginomycotina</taxon>
        <taxon>Ustilaginomycetes</taxon>
        <taxon>Ustilaginales</taxon>
        <taxon>Ustilaginaceae</taxon>
        <taxon>Melanopsichium</taxon>
    </lineage>
</organism>
<evidence type="ECO:0000256" key="4">
    <source>
        <dbReference type="ARBA" id="ARBA00022728"/>
    </source>
</evidence>
<comment type="caution">
    <text evidence="9">The sequence shown here is derived from an EMBL/GenBank/DDBJ whole genome shotgun (WGS) entry which is preliminary data.</text>
</comment>
<dbReference type="GO" id="GO:0071008">
    <property type="term" value="C:U2-type post-mRNA release spliceosomal complex"/>
    <property type="evidence" value="ECO:0007669"/>
    <property type="project" value="TreeGrafter"/>
</dbReference>
<evidence type="ECO:0000259" key="8">
    <source>
        <dbReference type="PROSITE" id="PS50174"/>
    </source>
</evidence>
<evidence type="ECO:0000313" key="9">
    <source>
        <dbReference type="EMBL" id="SNX84884.1"/>
    </source>
</evidence>
<feature type="compositionally biased region" description="Polar residues" evidence="7">
    <location>
        <begin position="258"/>
        <end position="268"/>
    </location>
</feature>
<dbReference type="SMART" id="SM00443">
    <property type="entry name" value="G_patch"/>
    <property type="match status" value="1"/>
</dbReference>
<keyword evidence="6" id="KW-0539">Nucleus</keyword>
<evidence type="ECO:0000256" key="6">
    <source>
        <dbReference type="ARBA" id="ARBA00023242"/>
    </source>
</evidence>
<evidence type="ECO:0000256" key="1">
    <source>
        <dbReference type="ARBA" id="ARBA00004123"/>
    </source>
</evidence>
<sequence length="1031" mass="114859">MARRKKDPLAFENDQHTSSDEGAAFHIDEYDQDESGSDIEFGHPARKKMRATNQDDIYGIFGNDDQANEQQGCVSRTVRARNAKRNKIDYTRGQAFVPASGATINTATQKEASHLNLVKDDDFRIGTNIPQPPLDEMDGKREQNPWQNDDDFKPSSFYSTRESIGSSSQREPIQPPPPPLPNKSGRAGIGARAGIGSAPSSNKAEAGPSRRTGLTSLSMFVSAGATKPSDTKIAPHGDAHKSPAQSAPSATQPPSHAEQSPSSAQSGLDDTKDGVQAELISAGFPNAFKTNPPLAPSSAFQRAPKSRPVPPATTIKFGSKFDPSAYLASMGWTGGGLGKSGQGIVAPIEVQLRPERAGIAYGGLKEKTKQAKDEARRRGERVSSDEEDRVQRQAAERLTHKLKKKQEVKAWTLQPPPAERKPRKPKIEHRTYDEIIAEIGTLPTTHSTVGKVFDASSGELRQVDLLTALGKKGIATGGETQLPELRHNLRLICEENEQTLRALAREGVQIQDRTRWLKREFELAQRNLSVEGLKIQRIRGVLELVKRLEEISDLALTQVDEKGEQVLDKFSPIIKQIAKDYPDEIAQLSLDEAVMGTAAPVLTQLWSTWKPLKQPTMTASHLKSWKPLLRTQATLAPTEKGTMTPFESVLWTHWLPVIRSYMQEWKPHHPSSAVELLETWQPILPLFIWDNVVDQVLLPKLMGGVAAWDAKSSGWGLDHVVFAWLALVGTERLHEVICEAKTRLRTGLKNVDVVGGPSQSLSQWRKLYNSTTDSKDWDNMLLSTVVVELSWYLSRHLKINPAEQSVEALEAVLGWKCVVGLDVMIRLISMDFFPKWLKVIRNWLLQEETDWEQVASWYEFWRDYFLRNKLVDDDDDDDVDNPVNIGFCLGLDLINSGLNMSRKDRLCKLELPRFKIASSKIKLGSESISETRKRNGEMQEVEKVNLRSIISEHLAAKDLFLLKTSLVKPISATTTTTVWKVSKSVDANARGGVLIYIDDQVIWLQEKHNHDGTSIWNPVSLDDLVKAVLRG</sequence>
<feature type="region of interest" description="Disordered" evidence="7">
    <location>
        <begin position="123"/>
        <end position="318"/>
    </location>
</feature>
<feature type="domain" description="G-patch" evidence="8">
    <location>
        <begin position="327"/>
        <end position="364"/>
    </location>
</feature>
<evidence type="ECO:0000256" key="2">
    <source>
        <dbReference type="ARBA" id="ARBA00010900"/>
    </source>
</evidence>
<dbReference type="Pfam" id="PF01585">
    <property type="entry name" value="G-patch"/>
    <property type="match status" value="1"/>
</dbReference>
<keyword evidence="4" id="KW-0747">Spliceosome</keyword>
<feature type="compositionally biased region" description="Low complexity" evidence="7">
    <location>
        <begin position="242"/>
        <end position="257"/>
    </location>
</feature>
<name>A0AAJ5C5U7_9BASI</name>
<proteinExistence type="inferred from homology"/>
<gene>
    <name evidence="9" type="ORF">MEPE_03593</name>
</gene>
<dbReference type="InterPro" id="IPR022159">
    <property type="entry name" value="STIP/TFIP11_N"/>
</dbReference>
<evidence type="ECO:0000256" key="3">
    <source>
        <dbReference type="ARBA" id="ARBA00022664"/>
    </source>
</evidence>
<feature type="region of interest" description="Disordered" evidence="7">
    <location>
        <begin position="365"/>
        <end position="392"/>
    </location>
</feature>
<dbReference type="EMBL" id="OAPG01000008">
    <property type="protein sequence ID" value="SNX84884.1"/>
    <property type="molecule type" value="Genomic_DNA"/>
</dbReference>
<dbReference type="GO" id="GO:0000390">
    <property type="term" value="P:spliceosomal complex disassembly"/>
    <property type="evidence" value="ECO:0007669"/>
    <property type="project" value="InterPro"/>
</dbReference>
<dbReference type="AlphaFoldDB" id="A0AAJ5C5U7"/>
<dbReference type="InterPro" id="IPR045211">
    <property type="entry name" value="TFP11/STIP/Ntr1"/>
</dbReference>
<evidence type="ECO:0000256" key="5">
    <source>
        <dbReference type="ARBA" id="ARBA00023187"/>
    </source>
</evidence>
<evidence type="ECO:0000256" key="7">
    <source>
        <dbReference type="SAM" id="MobiDB-lite"/>
    </source>
</evidence>
<comment type="subcellular location">
    <subcellularLocation>
        <location evidence="1">Nucleus</location>
    </subcellularLocation>
</comment>
<reference evidence="9" key="1">
    <citation type="submission" date="2023-10" db="EMBL/GenBank/DDBJ databases">
        <authorList>
            <person name="Guldener U."/>
        </authorList>
    </citation>
    <scope>NUCLEOTIDE SEQUENCE</scope>
    <source>
        <strain evidence="9">Mp4</strain>
    </source>
</reference>
<dbReference type="PROSITE" id="PS50174">
    <property type="entry name" value="G_PATCH"/>
    <property type="match status" value="1"/>
</dbReference>
<dbReference type="InterPro" id="IPR000467">
    <property type="entry name" value="G_patch_dom"/>
</dbReference>
<dbReference type="GO" id="GO:0003676">
    <property type="term" value="F:nucleic acid binding"/>
    <property type="evidence" value="ECO:0007669"/>
    <property type="project" value="InterPro"/>
</dbReference>
<evidence type="ECO:0000313" key="10">
    <source>
        <dbReference type="Proteomes" id="UP001294444"/>
    </source>
</evidence>
<dbReference type="PANTHER" id="PTHR23329">
    <property type="entry name" value="TUFTELIN-INTERACTING PROTEIN 11-RELATED"/>
    <property type="match status" value="1"/>
</dbReference>
<feature type="compositionally biased region" description="Basic and acidic residues" evidence="7">
    <location>
        <begin position="229"/>
        <end position="241"/>
    </location>
</feature>
<dbReference type="InterPro" id="IPR022783">
    <property type="entry name" value="GCFC_dom"/>
</dbReference>
<feature type="compositionally biased region" description="Polar residues" evidence="7">
    <location>
        <begin position="156"/>
        <end position="171"/>
    </location>
</feature>
<comment type="similarity">
    <text evidence="2">Belongs to the TFP11/STIP family.</text>
</comment>
<dbReference type="Pfam" id="PF12457">
    <property type="entry name" value="TIP_N"/>
    <property type="match status" value="1"/>
</dbReference>
<keyword evidence="10" id="KW-1185">Reference proteome</keyword>
<feature type="compositionally biased region" description="Basic and acidic residues" evidence="7">
    <location>
        <begin position="7"/>
        <end position="19"/>
    </location>
</feature>
<dbReference type="Proteomes" id="UP001294444">
    <property type="component" value="Unassembled WGS sequence"/>
</dbReference>